<name>A0ABM7X0D3_9BACT</name>
<evidence type="ECO:0000256" key="5">
    <source>
        <dbReference type="SAM" id="Coils"/>
    </source>
</evidence>
<dbReference type="Gene3D" id="2.40.50.100">
    <property type="match status" value="1"/>
</dbReference>
<evidence type="ECO:0000256" key="2">
    <source>
        <dbReference type="ARBA" id="ARBA00022692"/>
    </source>
</evidence>
<feature type="transmembrane region" description="Helical" evidence="7">
    <location>
        <begin position="151"/>
        <end position="172"/>
    </location>
</feature>
<comment type="subcellular location">
    <subcellularLocation>
        <location evidence="1">Membrane</location>
        <topology evidence="1">Single-pass membrane protein</topology>
    </subcellularLocation>
</comment>
<proteinExistence type="predicted"/>
<dbReference type="InterPro" id="IPR050739">
    <property type="entry name" value="MFP"/>
</dbReference>
<gene>
    <name evidence="8" type="ORF">AMOR_41910</name>
</gene>
<dbReference type="PANTHER" id="PTHR30386:SF26">
    <property type="entry name" value="TRANSPORT PROTEIN COMB"/>
    <property type="match status" value="1"/>
</dbReference>
<evidence type="ECO:0000313" key="8">
    <source>
        <dbReference type="EMBL" id="BDG05195.1"/>
    </source>
</evidence>
<evidence type="ECO:0008006" key="10">
    <source>
        <dbReference type="Google" id="ProtNLM"/>
    </source>
</evidence>
<reference evidence="9" key="1">
    <citation type="journal article" date="2022" name="Int. J. Syst. Evol. Microbiol.">
        <title>Anaeromyxobacter oryzae sp. nov., Anaeromyxobacter diazotrophicus sp. nov. and Anaeromyxobacter paludicola sp. nov., isolated from paddy soils.</title>
        <authorList>
            <person name="Itoh H."/>
            <person name="Xu Z."/>
            <person name="Mise K."/>
            <person name="Masuda Y."/>
            <person name="Ushijima N."/>
            <person name="Hayakawa C."/>
            <person name="Shiratori Y."/>
            <person name="Senoo K."/>
        </authorList>
    </citation>
    <scope>NUCLEOTIDE SEQUENCE [LARGE SCALE GENOMIC DNA]</scope>
    <source>
        <strain evidence="9">Red232</strain>
    </source>
</reference>
<dbReference type="PRINTS" id="PR01490">
    <property type="entry name" value="RTXTOXIND"/>
</dbReference>
<feature type="compositionally biased region" description="Polar residues" evidence="6">
    <location>
        <begin position="1"/>
        <end position="12"/>
    </location>
</feature>
<evidence type="ECO:0000256" key="7">
    <source>
        <dbReference type="SAM" id="Phobius"/>
    </source>
</evidence>
<keyword evidence="2 7" id="KW-0812">Transmembrane</keyword>
<feature type="coiled-coil region" evidence="5">
    <location>
        <begin position="305"/>
        <end position="339"/>
    </location>
</feature>
<organism evidence="8 9">
    <name type="scientific">Anaeromyxobacter oryzae</name>
    <dbReference type="NCBI Taxonomy" id="2918170"/>
    <lineage>
        <taxon>Bacteria</taxon>
        <taxon>Pseudomonadati</taxon>
        <taxon>Myxococcota</taxon>
        <taxon>Myxococcia</taxon>
        <taxon>Myxococcales</taxon>
        <taxon>Cystobacterineae</taxon>
        <taxon>Anaeromyxobacteraceae</taxon>
        <taxon>Anaeromyxobacter</taxon>
    </lineage>
</organism>
<evidence type="ECO:0000313" key="9">
    <source>
        <dbReference type="Proteomes" id="UP001162891"/>
    </source>
</evidence>
<dbReference type="Proteomes" id="UP001162891">
    <property type="component" value="Chromosome"/>
</dbReference>
<feature type="region of interest" description="Disordered" evidence="6">
    <location>
        <begin position="1"/>
        <end position="20"/>
    </location>
</feature>
<dbReference type="Gene3D" id="2.40.30.170">
    <property type="match status" value="1"/>
</dbReference>
<evidence type="ECO:0000256" key="1">
    <source>
        <dbReference type="ARBA" id="ARBA00004167"/>
    </source>
</evidence>
<keyword evidence="4 7" id="KW-0472">Membrane</keyword>
<feature type="compositionally biased region" description="Low complexity" evidence="6">
    <location>
        <begin position="78"/>
        <end position="99"/>
    </location>
</feature>
<accession>A0ABM7X0D3</accession>
<sequence length="520" mass="56124">MRGSKTSRNTGGADSESARARKRAAFIATIRQASQVELPARAPTTRAGGQVVKAGTANRPVEERPRASTTRPVEARARAAAATTIVQVRTAQPPTRAQPAQPPQPAQAPRPAGPAQPTGAAAAPRLFRDEALKHRLAYEEGRGLVRVSPPWTWALLWVVVAALVAALAASFVGEVEVTGRGRGILRPAAGVRVLTSQLGGTVVRVEARSGERVKPGAALLRIESPSVQAELLAADRELEALRTKYSAVASQQDQHYTEQIENLKARAQRGSEQIASLRSSVSHYERRVEADLGLLKKGLVSDMAVSESRDALAQAQRQLSGAEQALDQTRQELASLESRRQDDLWGRQQLLAAAQNKRDALAVVLKQGVIQAPEGGTVEALLVREGEVVQPGQVVGKLVPVDSRLQVVSFLAERDRAFAKPGDSVELELDQLPHAQYGTVRGRVARIGDDLASAAEVRDAFGDDQKLPPSYRVEIEVTDAAAADAAHVKLRTGGLMNVRFTLRRQRLVTLVLKPLQRWFR</sequence>
<dbReference type="EMBL" id="AP025591">
    <property type="protein sequence ID" value="BDG05195.1"/>
    <property type="molecule type" value="Genomic_DNA"/>
</dbReference>
<keyword evidence="3 7" id="KW-1133">Transmembrane helix</keyword>
<evidence type="ECO:0000256" key="3">
    <source>
        <dbReference type="ARBA" id="ARBA00022989"/>
    </source>
</evidence>
<evidence type="ECO:0000256" key="4">
    <source>
        <dbReference type="ARBA" id="ARBA00023136"/>
    </source>
</evidence>
<keyword evidence="9" id="KW-1185">Reference proteome</keyword>
<evidence type="ECO:0000256" key="6">
    <source>
        <dbReference type="SAM" id="MobiDB-lite"/>
    </source>
</evidence>
<keyword evidence="5" id="KW-0175">Coiled coil</keyword>
<dbReference type="RefSeq" id="WP_248353771.1">
    <property type="nucleotide sequence ID" value="NZ_AP025591.1"/>
</dbReference>
<dbReference type="PANTHER" id="PTHR30386">
    <property type="entry name" value="MEMBRANE FUSION SUBUNIT OF EMRAB-TOLC MULTIDRUG EFFLUX PUMP"/>
    <property type="match status" value="1"/>
</dbReference>
<protein>
    <recommendedName>
        <fullName evidence="10">Secretion protein HlyD</fullName>
    </recommendedName>
</protein>
<feature type="region of interest" description="Disordered" evidence="6">
    <location>
        <begin position="37"/>
        <end position="121"/>
    </location>
</feature>
<feature type="compositionally biased region" description="Pro residues" evidence="6">
    <location>
        <begin position="100"/>
        <end position="114"/>
    </location>
</feature>